<evidence type="ECO:0000313" key="5">
    <source>
        <dbReference type="EMBL" id="KIN04476.1"/>
    </source>
</evidence>
<name>A0A0C3H8A4_OIDMZ</name>
<sequence>MDLNTTGGAPVRIQSSIRSFFQSKSASVPPTVPLMAESPQRNLVPQSQSAHDADDNSSLPIQAKIVQVTHDHIQPLRRINSLLLPISYPDSFYNKILDAAPVSFSRVILWEDPHTKLAKVVGGIVCRLDPSPSTYSSSQALPAEEGSYDVYLQSLVLLSPYRGKGLAAAALRSVIEAATLQEGVRIRGLYAHVWTENTEALQWYSARAFQKDEAVIHGYYKRLKPDTAWVLRRNLIPSDHLSHFSSRLQQASVSISPGLDQQQASPPGGVADWRPANPPHTQSFQDRRPDMEWNDLPEDVLNGSLLKAPTPRSGEGSSASSRSTSRSGLEGKGRKKIRAYPAAAFGS</sequence>
<dbReference type="SUPFAM" id="SSF55729">
    <property type="entry name" value="Acyl-CoA N-acyltransferases (Nat)"/>
    <property type="match status" value="1"/>
</dbReference>
<dbReference type="PANTHER" id="PTHR42919:SF8">
    <property type="entry name" value="N-ALPHA-ACETYLTRANSFERASE 50"/>
    <property type="match status" value="1"/>
</dbReference>
<dbReference type="CDD" id="cd04301">
    <property type="entry name" value="NAT_SF"/>
    <property type="match status" value="1"/>
</dbReference>
<protein>
    <recommendedName>
        <fullName evidence="4">N-acetyltransferase domain-containing protein</fullName>
    </recommendedName>
</protein>
<dbReference type="GO" id="GO:0031415">
    <property type="term" value="C:NatA complex"/>
    <property type="evidence" value="ECO:0007669"/>
    <property type="project" value="TreeGrafter"/>
</dbReference>
<evidence type="ECO:0000313" key="6">
    <source>
        <dbReference type="Proteomes" id="UP000054321"/>
    </source>
</evidence>
<feature type="domain" description="N-acetyltransferase" evidence="4">
    <location>
        <begin position="63"/>
        <end position="236"/>
    </location>
</feature>
<dbReference type="OrthoDB" id="47374at2759"/>
<reference evidence="6" key="2">
    <citation type="submission" date="2015-01" db="EMBL/GenBank/DDBJ databases">
        <title>Evolutionary Origins and Diversification of the Mycorrhizal Mutualists.</title>
        <authorList>
            <consortium name="DOE Joint Genome Institute"/>
            <consortium name="Mycorrhizal Genomics Consortium"/>
            <person name="Kohler A."/>
            <person name="Kuo A."/>
            <person name="Nagy L.G."/>
            <person name="Floudas D."/>
            <person name="Copeland A."/>
            <person name="Barry K.W."/>
            <person name="Cichocki N."/>
            <person name="Veneault-Fourrey C."/>
            <person name="LaButti K."/>
            <person name="Lindquist E.A."/>
            <person name="Lipzen A."/>
            <person name="Lundell T."/>
            <person name="Morin E."/>
            <person name="Murat C."/>
            <person name="Riley R."/>
            <person name="Ohm R."/>
            <person name="Sun H."/>
            <person name="Tunlid A."/>
            <person name="Henrissat B."/>
            <person name="Grigoriev I.V."/>
            <person name="Hibbett D.S."/>
            <person name="Martin F."/>
        </authorList>
    </citation>
    <scope>NUCLEOTIDE SEQUENCE [LARGE SCALE GENOMIC DNA]</scope>
    <source>
        <strain evidence="6">Zn</strain>
    </source>
</reference>
<dbReference type="AlphaFoldDB" id="A0A0C3H8A4"/>
<dbReference type="InterPro" id="IPR016181">
    <property type="entry name" value="Acyl_CoA_acyltransferase"/>
</dbReference>
<evidence type="ECO:0000256" key="1">
    <source>
        <dbReference type="ARBA" id="ARBA00022679"/>
    </source>
</evidence>
<dbReference type="PANTHER" id="PTHR42919">
    <property type="entry name" value="N-ALPHA-ACETYLTRANSFERASE"/>
    <property type="match status" value="1"/>
</dbReference>
<dbReference type="InParanoid" id="A0A0C3H8A4"/>
<feature type="region of interest" description="Disordered" evidence="3">
    <location>
        <begin position="255"/>
        <end position="347"/>
    </location>
</feature>
<proteinExistence type="predicted"/>
<dbReference type="Gene3D" id="3.40.630.30">
    <property type="match status" value="1"/>
</dbReference>
<keyword evidence="2" id="KW-0012">Acyltransferase</keyword>
<dbReference type="Proteomes" id="UP000054321">
    <property type="component" value="Unassembled WGS sequence"/>
</dbReference>
<dbReference type="Pfam" id="PF00583">
    <property type="entry name" value="Acetyltransf_1"/>
    <property type="match status" value="1"/>
</dbReference>
<organism evidence="5 6">
    <name type="scientific">Oidiodendron maius (strain Zn)</name>
    <dbReference type="NCBI Taxonomy" id="913774"/>
    <lineage>
        <taxon>Eukaryota</taxon>
        <taxon>Fungi</taxon>
        <taxon>Dikarya</taxon>
        <taxon>Ascomycota</taxon>
        <taxon>Pezizomycotina</taxon>
        <taxon>Leotiomycetes</taxon>
        <taxon>Leotiomycetes incertae sedis</taxon>
        <taxon>Myxotrichaceae</taxon>
        <taxon>Oidiodendron</taxon>
    </lineage>
</organism>
<dbReference type="GO" id="GO:0007064">
    <property type="term" value="P:mitotic sister chromatid cohesion"/>
    <property type="evidence" value="ECO:0007669"/>
    <property type="project" value="TreeGrafter"/>
</dbReference>
<keyword evidence="1" id="KW-0808">Transferase</keyword>
<dbReference type="InterPro" id="IPR051556">
    <property type="entry name" value="N-term/lysine_N-AcTrnsfr"/>
</dbReference>
<reference evidence="5 6" key="1">
    <citation type="submission" date="2014-04" db="EMBL/GenBank/DDBJ databases">
        <authorList>
            <consortium name="DOE Joint Genome Institute"/>
            <person name="Kuo A."/>
            <person name="Martino E."/>
            <person name="Perotto S."/>
            <person name="Kohler A."/>
            <person name="Nagy L.G."/>
            <person name="Floudas D."/>
            <person name="Copeland A."/>
            <person name="Barry K.W."/>
            <person name="Cichocki N."/>
            <person name="Veneault-Fourrey C."/>
            <person name="LaButti K."/>
            <person name="Lindquist E.A."/>
            <person name="Lipzen A."/>
            <person name="Lundell T."/>
            <person name="Morin E."/>
            <person name="Murat C."/>
            <person name="Sun H."/>
            <person name="Tunlid A."/>
            <person name="Henrissat B."/>
            <person name="Grigoriev I.V."/>
            <person name="Hibbett D.S."/>
            <person name="Martin F."/>
            <person name="Nordberg H.P."/>
            <person name="Cantor M.N."/>
            <person name="Hua S.X."/>
        </authorList>
    </citation>
    <scope>NUCLEOTIDE SEQUENCE [LARGE SCALE GENOMIC DNA]</scope>
    <source>
        <strain evidence="5 6">Zn</strain>
    </source>
</reference>
<evidence type="ECO:0000256" key="3">
    <source>
        <dbReference type="SAM" id="MobiDB-lite"/>
    </source>
</evidence>
<keyword evidence="6" id="KW-1185">Reference proteome</keyword>
<feature type="compositionally biased region" description="Polar residues" evidence="3">
    <location>
        <begin position="255"/>
        <end position="265"/>
    </location>
</feature>
<gene>
    <name evidence="5" type="ORF">OIDMADRAFT_142356</name>
</gene>
<dbReference type="HOGENOM" id="CLU_054412_0_0_1"/>
<dbReference type="STRING" id="913774.A0A0C3H8A4"/>
<dbReference type="EMBL" id="KN832872">
    <property type="protein sequence ID" value="KIN04476.1"/>
    <property type="molecule type" value="Genomic_DNA"/>
</dbReference>
<feature type="compositionally biased region" description="Low complexity" evidence="3">
    <location>
        <begin position="312"/>
        <end position="328"/>
    </location>
</feature>
<dbReference type="InterPro" id="IPR000182">
    <property type="entry name" value="GNAT_dom"/>
</dbReference>
<accession>A0A0C3H8A4</accession>
<evidence type="ECO:0000256" key="2">
    <source>
        <dbReference type="ARBA" id="ARBA00023315"/>
    </source>
</evidence>
<evidence type="ECO:0000259" key="4">
    <source>
        <dbReference type="PROSITE" id="PS51186"/>
    </source>
</evidence>
<dbReference type="GO" id="GO:0016747">
    <property type="term" value="F:acyltransferase activity, transferring groups other than amino-acyl groups"/>
    <property type="evidence" value="ECO:0007669"/>
    <property type="project" value="InterPro"/>
</dbReference>
<dbReference type="PROSITE" id="PS51186">
    <property type="entry name" value="GNAT"/>
    <property type="match status" value="1"/>
</dbReference>